<gene>
    <name evidence="5" type="primary">ubiE</name>
    <name evidence="4" type="synonym">menG</name>
    <name evidence="5" type="ORF">NEA10_10385</name>
</gene>
<dbReference type="GO" id="GO:0032259">
    <property type="term" value="P:methylation"/>
    <property type="evidence" value="ECO:0007669"/>
    <property type="project" value="UniProtKB-KW"/>
</dbReference>
<evidence type="ECO:0000313" key="6">
    <source>
        <dbReference type="Proteomes" id="UP001056708"/>
    </source>
</evidence>
<dbReference type="HAMAP" id="MF_01982">
    <property type="entry name" value="MenG_phylloquinone_subfam"/>
    <property type="match status" value="1"/>
</dbReference>
<dbReference type="SUPFAM" id="SSF53335">
    <property type="entry name" value="S-adenosyl-L-methionine-dependent methyltransferases"/>
    <property type="match status" value="1"/>
</dbReference>
<dbReference type="Gene3D" id="3.40.50.150">
    <property type="entry name" value="Vaccinia Virus protein VP39"/>
    <property type="match status" value="1"/>
</dbReference>
<dbReference type="InterPro" id="IPR004033">
    <property type="entry name" value="UbiE/COQ5_MeTrFase"/>
</dbReference>
<dbReference type="PROSITE" id="PS51608">
    <property type="entry name" value="SAM_MT_UBIE"/>
    <property type="match status" value="1"/>
</dbReference>
<organism evidence="5 6">
    <name type="scientific">Phormidium yuhuli AB48</name>
    <dbReference type="NCBI Taxonomy" id="2940671"/>
    <lineage>
        <taxon>Bacteria</taxon>
        <taxon>Bacillati</taxon>
        <taxon>Cyanobacteriota</taxon>
        <taxon>Cyanophyceae</taxon>
        <taxon>Oscillatoriophycideae</taxon>
        <taxon>Oscillatoriales</taxon>
        <taxon>Oscillatoriaceae</taxon>
        <taxon>Phormidium</taxon>
        <taxon>Phormidium yuhuli</taxon>
    </lineage>
</organism>
<dbReference type="Proteomes" id="UP001056708">
    <property type="component" value="Chromosome"/>
</dbReference>
<evidence type="ECO:0000256" key="2">
    <source>
        <dbReference type="ARBA" id="ARBA00022679"/>
    </source>
</evidence>
<evidence type="ECO:0000256" key="1">
    <source>
        <dbReference type="ARBA" id="ARBA00022603"/>
    </source>
</evidence>
<dbReference type="GO" id="GO:0043770">
    <property type="term" value="F:demethylmenaquinone methyltransferase activity"/>
    <property type="evidence" value="ECO:0007669"/>
    <property type="project" value="UniProtKB-EC"/>
</dbReference>
<evidence type="ECO:0000313" key="5">
    <source>
        <dbReference type="EMBL" id="USR89302.1"/>
    </source>
</evidence>
<dbReference type="EMBL" id="CP098611">
    <property type="protein sequence ID" value="USR89302.1"/>
    <property type="molecule type" value="Genomic_DNA"/>
</dbReference>
<evidence type="ECO:0000256" key="4">
    <source>
        <dbReference type="HAMAP-Rule" id="MF_01982"/>
    </source>
</evidence>
<comment type="pathway">
    <text evidence="4">Cofactor biosynthesis; phylloquinone biosynthesis.</text>
</comment>
<dbReference type="CDD" id="cd02440">
    <property type="entry name" value="AdoMet_MTases"/>
    <property type="match status" value="1"/>
</dbReference>
<dbReference type="InterPro" id="IPR023576">
    <property type="entry name" value="UbiE/COQ5_MeTrFase_CS"/>
</dbReference>
<dbReference type="NCBIfam" id="NF001244">
    <property type="entry name" value="PRK00216.1-5"/>
    <property type="match status" value="1"/>
</dbReference>
<dbReference type="PROSITE" id="PS01183">
    <property type="entry name" value="UBIE_1"/>
    <property type="match status" value="1"/>
</dbReference>
<dbReference type="GO" id="GO:0008425">
    <property type="term" value="F:2-methoxy-6-polyprenyl-1,4-benzoquinol methyltransferase activity"/>
    <property type="evidence" value="ECO:0007669"/>
    <property type="project" value="UniProtKB-EC"/>
</dbReference>
<evidence type="ECO:0000256" key="3">
    <source>
        <dbReference type="ARBA" id="ARBA00022691"/>
    </source>
</evidence>
<dbReference type="HAMAP" id="MF_01813">
    <property type="entry name" value="MenG_UbiE_methyltr"/>
    <property type="match status" value="1"/>
</dbReference>
<comment type="similarity">
    <text evidence="4">Belongs to the class I-like SAM-binding methyltransferase superfamily. MenG/UbiE family.</text>
</comment>
<reference evidence="5" key="1">
    <citation type="submission" date="2022-06" db="EMBL/GenBank/DDBJ databases">
        <title>Genome sequence of Phormidium yuhuli AB48 isolated from an industrial photobioreactor environment.</title>
        <authorList>
            <person name="Qiu Y."/>
            <person name="Noonan A.J.C."/>
            <person name="Dofher K."/>
            <person name="Koch M."/>
            <person name="Kieft B."/>
            <person name="Lin X."/>
            <person name="Ziels R.M."/>
            <person name="Hallam S.J."/>
        </authorList>
    </citation>
    <scope>NUCLEOTIDE SEQUENCE</scope>
    <source>
        <strain evidence="5">AB48</strain>
    </source>
</reference>
<dbReference type="EC" id="2.1.1.329" evidence="4"/>
<protein>
    <recommendedName>
        <fullName evidence="4">2-phytyl-1,4-naphtoquinone methyltransferase</fullName>
        <ecNumber evidence="4">2.1.1.329</ecNumber>
    </recommendedName>
    <alternativeName>
        <fullName evidence="4">Demethylphylloquinone methyltransferase</fullName>
    </alternativeName>
</protein>
<accession>A0ABY5AKC1</accession>
<keyword evidence="2 4" id="KW-0808">Transferase</keyword>
<dbReference type="PANTHER" id="PTHR43591:SF24">
    <property type="entry name" value="2-METHOXY-6-POLYPRENYL-1,4-BENZOQUINOL METHYLASE, MITOCHONDRIAL"/>
    <property type="match status" value="1"/>
</dbReference>
<comment type="function">
    <text evidence="4">Methyltransferase required for the conversion of 2-phytyl-1,4-beta-naphthoquinol to phylloquinol.</text>
</comment>
<dbReference type="NCBIfam" id="TIGR01934">
    <property type="entry name" value="MenG_MenH_UbiE"/>
    <property type="match status" value="1"/>
</dbReference>
<name>A0ABY5AKC1_9CYAN</name>
<sequence>MSMQPDPGEIQQLFDRIAPLYDRLNDSLSFGTHRIWKQMAVNWSGAKGGDRVLDVCCGSGDIALLLAEVVGPTGTVVGADFSVAQLEVARHRSYQQLRSVDWIQADALQLPFEDESFDAATMGYGLRNLTDIPQGLHELYRVLKPGAGVAILDMHRPQSRGMRAFQQWYLDTLVVPTAQRFRVKEEYAYIAPSLDRFPSGSRQVQLAKLTGFQRVVHYPLMGGMMGVLVAQKP</sequence>
<keyword evidence="1 4" id="KW-0489">Methyltransferase</keyword>
<comment type="catalytic activity">
    <reaction evidence="4">
        <text>demethylphylloquinol + S-adenosyl-L-methionine = phylloquinol + S-adenosyl-L-homocysteine + H(+)</text>
        <dbReference type="Rhea" id="RHEA:40551"/>
        <dbReference type="ChEBI" id="CHEBI:15378"/>
        <dbReference type="ChEBI" id="CHEBI:28433"/>
        <dbReference type="ChEBI" id="CHEBI:57856"/>
        <dbReference type="ChEBI" id="CHEBI:59789"/>
        <dbReference type="ChEBI" id="CHEBI:87844"/>
        <dbReference type="EC" id="2.1.1.329"/>
    </reaction>
</comment>
<dbReference type="InterPro" id="IPR032904">
    <property type="entry name" value="MenG"/>
</dbReference>
<proteinExistence type="inferred from homology"/>
<keyword evidence="3 4" id="KW-0949">S-adenosyl-L-methionine</keyword>
<dbReference type="RefSeq" id="WP_252659460.1">
    <property type="nucleotide sequence ID" value="NZ_CP098611.1"/>
</dbReference>
<dbReference type="InterPro" id="IPR029063">
    <property type="entry name" value="SAM-dependent_MTases_sf"/>
</dbReference>
<dbReference type="Pfam" id="PF01209">
    <property type="entry name" value="Ubie_methyltran"/>
    <property type="match status" value="1"/>
</dbReference>
<keyword evidence="6" id="KW-1185">Reference proteome</keyword>
<dbReference type="PANTHER" id="PTHR43591">
    <property type="entry name" value="METHYLTRANSFERASE"/>
    <property type="match status" value="1"/>
</dbReference>